<keyword evidence="2" id="KW-0812">Transmembrane</keyword>
<accession>A0A383WCI9</accession>
<sequence>MAAILLLCFHFTVTDPGVAPQPLASTAHLAVAHPGSVSPSSSYKLSVYSTVTDVDLKRGLIEMELLVQHPSGSSSSYCSSSHAPRHELALGSTAHGAAQLVLPLCSGAAAAGTPVRAVLPLVRQSAPHPFDEHSIDVRLRLQPSHSRPAAAGSPASSSNSPIKPSSGSSSSASVELEWHAVWAVQGLQASVERKLPGLQARLLAAAAGSGPDRDGGWGSSLAEQLGLGAAAASPQAEAVYGMRLTRCSWLRITHLTAALLQVVAVGWACLLLAGQCLSAFLLQRFLCSRLHGVWN</sequence>
<keyword evidence="2" id="KW-1133">Transmembrane helix</keyword>
<keyword evidence="2" id="KW-0472">Membrane</keyword>
<dbReference type="AlphaFoldDB" id="A0A383WCI9"/>
<name>A0A383WCI9_TETOB</name>
<protein>
    <submittedName>
        <fullName evidence="4">Uncharacterized protein</fullName>
    </submittedName>
</protein>
<feature type="transmembrane region" description="Helical" evidence="2">
    <location>
        <begin position="258"/>
        <end position="282"/>
    </location>
</feature>
<evidence type="ECO:0000313" key="5">
    <source>
        <dbReference type="Proteomes" id="UP000256970"/>
    </source>
</evidence>
<organism evidence="4 5">
    <name type="scientific">Tetradesmus obliquus</name>
    <name type="common">Green alga</name>
    <name type="synonym">Acutodesmus obliquus</name>
    <dbReference type="NCBI Taxonomy" id="3088"/>
    <lineage>
        <taxon>Eukaryota</taxon>
        <taxon>Viridiplantae</taxon>
        <taxon>Chlorophyta</taxon>
        <taxon>core chlorophytes</taxon>
        <taxon>Chlorophyceae</taxon>
        <taxon>CS clade</taxon>
        <taxon>Sphaeropleales</taxon>
        <taxon>Scenedesmaceae</taxon>
        <taxon>Tetradesmus</taxon>
    </lineage>
</organism>
<evidence type="ECO:0000313" key="4">
    <source>
        <dbReference type="EMBL" id="SZX75151.1"/>
    </source>
</evidence>
<evidence type="ECO:0000256" key="2">
    <source>
        <dbReference type="SAM" id="Phobius"/>
    </source>
</evidence>
<proteinExistence type="predicted"/>
<feature type="signal peptide" evidence="3">
    <location>
        <begin position="1"/>
        <end position="16"/>
    </location>
</feature>
<dbReference type="EMBL" id="FNXT01001225">
    <property type="protein sequence ID" value="SZX75151.1"/>
    <property type="molecule type" value="Genomic_DNA"/>
</dbReference>
<dbReference type="Proteomes" id="UP000256970">
    <property type="component" value="Unassembled WGS sequence"/>
</dbReference>
<gene>
    <name evidence="4" type="ORF">BQ4739_LOCUS15456</name>
</gene>
<keyword evidence="3" id="KW-0732">Signal</keyword>
<evidence type="ECO:0000256" key="3">
    <source>
        <dbReference type="SAM" id="SignalP"/>
    </source>
</evidence>
<feature type="region of interest" description="Disordered" evidence="1">
    <location>
        <begin position="143"/>
        <end position="169"/>
    </location>
</feature>
<reference evidence="4 5" key="1">
    <citation type="submission" date="2016-10" db="EMBL/GenBank/DDBJ databases">
        <authorList>
            <person name="Cai Z."/>
        </authorList>
    </citation>
    <scope>NUCLEOTIDE SEQUENCE [LARGE SCALE GENOMIC DNA]</scope>
</reference>
<evidence type="ECO:0000256" key="1">
    <source>
        <dbReference type="SAM" id="MobiDB-lite"/>
    </source>
</evidence>
<feature type="chain" id="PRO_5016946402" evidence="3">
    <location>
        <begin position="17"/>
        <end position="295"/>
    </location>
</feature>
<keyword evidence="5" id="KW-1185">Reference proteome</keyword>